<dbReference type="Pfam" id="PF21666">
    <property type="entry name" value="DUF4246_N"/>
    <property type="match status" value="1"/>
</dbReference>
<dbReference type="Proteomes" id="UP001144673">
    <property type="component" value="Chromosome 5"/>
</dbReference>
<organism evidence="3 4">
    <name type="scientific">Akanthomyces muscarius</name>
    <name type="common">Entomopathogenic fungus</name>
    <name type="synonym">Lecanicillium muscarium</name>
    <dbReference type="NCBI Taxonomy" id="2231603"/>
    <lineage>
        <taxon>Eukaryota</taxon>
        <taxon>Fungi</taxon>
        <taxon>Dikarya</taxon>
        <taxon>Ascomycota</taxon>
        <taxon>Pezizomycotina</taxon>
        <taxon>Sordariomycetes</taxon>
        <taxon>Hypocreomycetidae</taxon>
        <taxon>Hypocreales</taxon>
        <taxon>Cordycipitaceae</taxon>
        <taxon>Akanthomyces</taxon>
    </lineage>
</organism>
<dbReference type="InterPro" id="IPR049192">
    <property type="entry name" value="DUF4246_C"/>
</dbReference>
<accession>A0A9W8QDH3</accession>
<dbReference type="RefSeq" id="XP_056054726.1">
    <property type="nucleotide sequence ID" value="XM_056197703.1"/>
</dbReference>
<keyword evidence="4" id="KW-1185">Reference proteome</keyword>
<gene>
    <name evidence="3" type="ORF">LMH87_010531</name>
</gene>
<evidence type="ECO:0000259" key="2">
    <source>
        <dbReference type="Pfam" id="PF21666"/>
    </source>
</evidence>
<evidence type="ECO:0000313" key="3">
    <source>
        <dbReference type="EMBL" id="KAJ4154068.1"/>
    </source>
</evidence>
<dbReference type="KEGG" id="amus:LMH87_010531"/>
<dbReference type="Pfam" id="PF14033">
    <property type="entry name" value="DUF4246"/>
    <property type="match status" value="1"/>
</dbReference>
<dbReference type="EMBL" id="JAJHUN010000008">
    <property type="protein sequence ID" value="KAJ4154068.1"/>
    <property type="molecule type" value="Genomic_DNA"/>
</dbReference>
<dbReference type="AlphaFoldDB" id="A0A9W8QDH3"/>
<dbReference type="InterPro" id="IPR025340">
    <property type="entry name" value="DUF4246"/>
</dbReference>
<dbReference type="GeneID" id="80897690"/>
<evidence type="ECO:0000259" key="1">
    <source>
        <dbReference type="Pfam" id="PF14033"/>
    </source>
</evidence>
<feature type="domain" description="DUF4246" evidence="1">
    <location>
        <begin position="122"/>
        <end position="172"/>
    </location>
</feature>
<dbReference type="InterPro" id="IPR049207">
    <property type="entry name" value="DUF4246_N"/>
</dbReference>
<feature type="domain" description="DUF4246" evidence="2">
    <location>
        <begin position="47"/>
        <end position="111"/>
    </location>
</feature>
<reference evidence="3" key="1">
    <citation type="journal article" date="2023" name="Access Microbiol">
        <title>De-novo genome assembly for Akanthomyces muscarius, a biocontrol agent of insect agricultural pests.</title>
        <authorList>
            <person name="Erdos Z."/>
            <person name="Studholme D.J."/>
            <person name="Raymond B."/>
            <person name="Sharma M."/>
        </authorList>
    </citation>
    <scope>NUCLEOTIDE SEQUENCE</scope>
    <source>
        <strain evidence="3">Ve6</strain>
    </source>
</reference>
<comment type="caution">
    <text evidence="3">The sequence shown here is derived from an EMBL/GenBank/DDBJ whole genome shotgun (WGS) entry which is preliminary data.</text>
</comment>
<proteinExistence type="predicted"/>
<dbReference type="PANTHER" id="PTHR33119:SF1">
    <property type="entry name" value="FE2OG DIOXYGENASE DOMAIN-CONTAINING PROTEIN"/>
    <property type="match status" value="1"/>
</dbReference>
<protein>
    <submittedName>
        <fullName evidence="3">Uncharacterized protein</fullName>
    </submittedName>
</protein>
<name>A0A9W8QDH3_AKAMU</name>
<dbReference type="PANTHER" id="PTHR33119">
    <property type="entry name" value="IFI3P"/>
    <property type="match status" value="1"/>
</dbReference>
<sequence>MTSWAVNATVTFQHGRLERKDAKRRRTVRHAGGWVGRDDDSMPPQIPGINTSVNFERRVYLHFSHGFNLWRQDRLSHPEITIMRLINDFTDREDWQIEVDDFSACREWREEAFTKHFPESSNLWEWCVFELRKKASEYKSRRSVFVLDSASRICKSDRLVRGDFLEKLKLDTLLLELSPWMLPFVFELSPIRIDGRPITLDNFLDSMTIGDLCPRSNWGSDRLNNGDPEYYSGKSQWLATDVKFSEKNGSHTAS</sequence>
<evidence type="ECO:0000313" key="4">
    <source>
        <dbReference type="Proteomes" id="UP001144673"/>
    </source>
</evidence>